<sequence>MSGKTTRGWDANSHEALLLAFIEEIKPNKGMITLVTERMKAMGYTYSYDAINQHVQKLRKGRDLSGIVNASSGGGTPTKTTPSKAGGRQKKTPSKRSNRELTPVEDDDEVKNLKREAPDAEVKMETPKNKRVKKEPVPEPASDDSEDEI</sequence>
<dbReference type="AlphaFoldDB" id="A0A9P8N2H2"/>
<dbReference type="EMBL" id="JAIZPD010000002">
    <property type="protein sequence ID" value="KAH0967058.1"/>
    <property type="molecule type" value="Genomic_DNA"/>
</dbReference>
<evidence type="ECO:0000313" key="3">
    <source>
        <dbReference type="Proteomes" id="UP000824596"/>
    </source>
</evidence>
<keyword evidence="3" id="KW-1185">Reference proteome</keyword>
<feature type="compositionally biased region" description="Basic residues" evidence="1">
    <location>
        <begin position="87"/>
        <end position="96"/>
    </location>
</feature>
<organism evidence="2 3">
    <name type="scientific">Hirsutella rhossiliensis</name>
    <dbReference type="NCBI Taxonomy" id="111463"/>
    <lineage>
        <taxon>Eukaryota</taxon>
        <taxon>Fungi</taxon>
        <taxon>Dikarya</taxon>
        <taxon>Ascomycota</taxon>
        <taxon>Pezizomycotina</taxon>
        <taxon>Sordariomycetes</taxon>
        <taxon>Hypocreomycetidae</taxon>
        <taxon>Hypocreales</taxon>
        <taxon>Ophiocordycipitaceae</taxon>
        <taxon>Hirsutella</taxon>
    </lineage>
</organism>
<comment type="caution">
    <text evidence="2">The sequence shown here is derived from an EMBL/GenBank/DDBJ whole genome shotgun (WGS) entry which is preliminary data.</text>
</comment>
<dbReference type="RefSeq" id="XP_044724571.1">
    <property type="nucleotide sequence ID" value="XM_044860938.1"/>
</dbReference>
<feature type="compositionally biased region" description="Low complexity" evidence="1">
    <location>
        <begin position="77"/>
        <end position="86"/>
    </location>
</feature>
<evidence type="ECO:0000256" key="1">
    <source>
        <dbReference type="SAM" id="MobiDB-lite"/>
    </source>
</evidence>
<reference evidence="2" key="1">
    <citation type="submission" date="2021-09" db="EMBL/GenBank/DDBJ databases">
        <title>A high-quality genome of the endoparasitic fungus Hirsutella rhossiliensis with a comparison of Hirsutella genomes reveals transposable elements contributing to genome size variation.</title>
        <authorList>
            <person name="Lin R."/>
            <person name="Jiao Y."/>
            <person name="Sun X."/>
            <person name="Ling J."/>
            <person name="Xie B."/>
            <person name="Cheng X."/>
        </authorList>
    </citation>
    <scope>NUCLEOTIDE SEQUENCE</scope>
    <source>
        <strain evidence="2">HR02</strain>
    </source>
</reference>
<gene>
    <name evidence="2" type="ORF">HRG_02467</name>
</gene>
<dbReference type="Proteomes" id="UP000824596">
    <property type="component" value="Unassembled WGS sequence"/>
</dbReference>
<protein>
    <submittedName>
        <fullName evidence="2">Uncharacterized protein</fullName>
    </submittedName>
</protein>
<accession>A0A9P8N2H2</accession>
<name>A0A9P8N2H2_9HYPO</name>
<dbReference type="GeneID" id="68351596"/>
<feature type="region of interest" description="Disordered" evidence="1">
    <location>
        <begin position="62"/>
        <end position="149"/>
    </location>
</feature>
<evidence type="ECO:0000313" key="2">
    <source>
        <dbReference type="EMBL" id="KAH0967058.1"/>
    </source>
</evidence>
<dbReference type="OrthoDB" id="4777826at2759"/>
<feature type="compositionally biased region" description="Basic and acidic residues" evidence="1">
    <location>
        <begin position="110"/>
        <end position="128"/>
    </location>
</feature>
<proteinExistence type="predicted"/>